<name>A0A9P1G0J9_9DINO</name>
<proteinExistence type="predicted"/>
<dbReference type="EMBL" id="CAMXCT030001787">
    <property type="protein sequence ID" value="CAL4780379.1"/>
    <property type="molecule type" value="Genomic_DNA"/>
</dbReference>
<evidence type="ECO:0000313" key="2">
    <source>
        <dbReference type="EMBL" id="CAI3993067.1"/>
    </source>
</evidence>
<feature type="region of interest" description="Disordered" evidence="1">
    <location>
        <begin position="1"/>
        <end position="21"/>
    </location>
</feature>
<comment type="caution">
    <text evidence="2">The sequence shown here is derived from an EMBL/GenBank/DDBJ whole genome shotgun (WGS) entry which is preliminary data.</text>
</comment>
<reference evidence="3" key="2">
    <citation type="submission" date="2024-04" db="EMBL/GenBank/DDBJ databases">
        <authorList>
            <person name="Chen Y."/>
            <person name="Shah S."/>
            <person name="Dougan E. K."/>
            <person name="Thang M."/>
            <person name="Chan C."/>
        </authorList>
    </citation>
    <scope>NUCLEOTIDE SEQUENCE [LARGE SCALE GENOMIC DNA]</scope>
</reference>
<dbReference type="EMBL" id="CAMXCT020001787">
    <property type="protein sequence ID" value="CAL1146442.1"/>
    <property type="molecule type" value="Genomic_DNA"/>
</dbReference>
<evidence type="ECO:0000313" key="4">
    <source>
        <dbReference type="Proteomes" id="UP001152797"/>
    </source>
</evidence>
<gene>
    <name evidence="2" type="ORF">C1SCF055_LOCUS19847</name>
</gene>
<dbReference type="Proteomes" id="UP001152797">
    <property type="component" value="Unassembled WGS sequence"/>
</dbReference>
<dbReference type="EMBL" id="CAMXCT010001787">
    <property type="protein sequence ID" value="CAI3993067.1"/>
    <property type="molecule type" value="Genomic_DNA"/>
</dbReference>
<evidence type="ECO:0000313" key="3">
    <source>
        <dbReference type="EMBL" id="CAL1146442.1"/>
    </source>
</evidence>
<sequence>AKLFSATDSSESRSLKPKLDTENDPLWGCGLLGPLPGISETGETTAETQRFIDSLKKSSSFQKVSFWNWNLAPMETAQGPEYLSKDFLFMPEIWGSGVVEKKWVREAGETNFLDGNGTSPVFGIELELTLVHSDAQRQKLLLS</sequence>
<accession>A0A9P1G0J9</accession>
<keyword evidence="4" id="KW-1185">Reference proteome</keyword>
<reference evidence="2" key="1">
    <citation type="submission" date="2022-10" db="EMBL/GenBank/DDBJ databases">
        <authorList>
            <person name="Chen Y."/>
            <person name="Dougan E. K."/>
            <person name="Chan C."/>
            <person name="Rhodes N."/>
            <person name="Thang M."/>
        </authorList>
    </citation>
    <scope>NUCLEOTIDE SEQUENCE</scope>
</reference>
<organism evidence="2">
    <name type="scientific">Cladocopium goreaui</name>
    <dbReference type="NCBI Taxonomy" id="2562237"/>
    <lineage>
        <taxon>Eukaryota</taxon>
        <taxon>Sar</taxon>
        <taxon>Alveolata</taxon>
        <taxon>Dinophyceae</taxon>
        <taxon>Suessiales</taxon>
        <taxon>Symbiodiniaceae</taxon>
        <taxon>Cladocopium</taxon>
    </lineage>
</organism>
<feature type="compositionally biased region" description="Basic and acidic residues" evidence="1">
    <location>
        <begin position="10"/>
        <end position="21"/>
    </location>
</feature>
<protein>
    <submittedName>
        <fullName evidence="2">Uncharacterized protein</fullName>
    </submittedName>
</protein>
<evidence type="ECO:0000256" key="1">
    <source>
        <dbReference type="SAM" id="MobiDB-lite"/>
    </source>
</evidence>
<feature type="non-terminal residue" evidence="2">
    <location>
        <position position="143"/>
    </location>
</feature>
<dbReference type="AlphaFoldDB" id="A0A9P1G0J9"/>